<evidence type="ECO:0000313" key="2">
    <source>
        <dbReference type="Proteomes" id="UP000001219"/>
    </source>
</evidence>
<name>D0LEF3_GORB4</name>
<evidence type="ECO:0000313" key="1">
    <source>
        <dbReference type="EMBL" id="ACY19871.1"/>
    </source>
</evidence>
<organism evidence="1 2">
    <name type="scientific">Gordonia bronchialis (strain ATCC 25592 / DSM 43247 / BCRC 13721 / JCM 3198 / KCTC 3076 / NBRC 16047 / NCTC 10667)</name>
    <name type="common">Rhodococcus bronchialis</name>
    <dbReference type="NCBI Taxonomy" id="526226"/>
    <lineage>
        <taxon>Bacteria</taxon>
        <taxon>Bacillati</taxon>
        <taxon>Actinomycetota</taxon>
        <taxon>Actinomycetes</taxon>
        <taxon>Mycobacteriales</taxon>
        <taxon>Gordoniaceae</taxon>
        <taxon>Gordonia</taxon>
    </lineage>
</organism>
<reference evidence="1 2" key="2">
    <citation type="journal article" date="2010" name="Stand. Genomic Sci.">
        <title>Complete genome sequence of Gordonia bronchialis type strain (3410).</title>
        <authorList>
            <person name="Ivanova N."/>
            <person name="Sikorski J."/>
            <person name="Jando M."/>
            <person name="Lapidus A."/>
            <person name="Nolan M."/>
            <person name="Lucas S."/>
            <person name="Del Rio T.G."/>
            <person name="Tice H."/>
            <person name="Copeland A."/>
            <person name="Cheng J.F."/>
            <person name="Chen F."/>
            <person name="Bruce D."/>
            <person name="Goodwin L."/>
            <person name="Pitluck S."/>
            <person name="Mavromatis K."/>
            <person name="Ovchinnikova G."/>
            <person name="Pati A."/>
            <person name="Chen A."/>
            <person name="Palaniappan K."/>
            <person name="Land M."/>
            <person name="Hauser L."/>
            <person name="Chang Y.J."/>
            <person name="Jeffries C.D."/>
            <person name="Chain P."/>
            <person name="Saunders E."/>
            <person name="Han C."/>
            <person name="Detter J.C."/>
            <person name="Brettin T."/>
            <person name="Rohde M."/>
            <person name="Goker M."/>
            <person name="Bristow J."/>
            <person name="Eisen J.A."/>
            <person name="Markowitz V."/>
            <person name="Hugenholtz P."/>
            <person name="Klenk H.P."/>
            <person name="Kyrpides N.C."/>
        </authorList>
    </citation>
    <scope>NUCLEOTIDE SEQUENCE [LARGE SCALE GENOMIC DNA]</scope>
    <source>
        <strain evidence="2">ATCC 25592 / DSM 43247 / BCRC 13721 / JCM 3198 / KCTC 3076 / NBRC 16047 / NCTC 10667</strain>
    </source>
</reference>
<dbReference type="EMBL" id="CP001802">
    <property type="protein sequence ID" value="ACY19871.1"/>
    <property type="molecule type" value="Genomic_DNA"/>
</dbReference>
<sequence length="156" mass="17266">MSAQTAILDRVTPNPYDQLAGRLWRAAWLVEQVGTLMQRRRGAAGTELARIDAELHRLRADFAATAGGLIPKALIDADSIAALARIVETGRAATVPDALRVLDADRRAAQRQRSDDRVRAIERRAADQAQFAAREAVHANARRTRRAIRDLGRKLR</sequence>
<keyword evidence="2" id="KW-1185">Reference proteome</keyword>
<gene>
    <name evidence="1" type="ordered locus">Gbro_0541</name>
</gene>
<dbReference type="eggNOG" id="ENOG5030F82">
    <property type="taxonomic scope" value="Bacteria"/>
</dbReference>
<dbReference type="HOGENOM" id="CLU_1684072_0_0_11"/>
<accession>D0LEF3</accession>
<reference evidence="2" key="1">
    <citation type="submission" date="2009-10" db="EMBL/GenBank/DDBJ databases">
        <title>The complete chromosome of Gordonia bronchialis DSM 43247.</title>
        <authorList>
            <consortium name="US DOE Joint Genome Institute (JGI-PGF)"/>
            <person name="Lucas S."/>
            <person name="Copeland A."/>
            <person name="Lapidus A."/>
            <person name="Glavina del Rio T."/>
            <person name="Dalin E."/>
            <person name="Tice H."/>
            <person name="Bruce D."/>
            <person name="Goodwin L."/>
            <person name="Pitluck S."/>
            <person name="Kyrpides N."/>
            <person name="Mavromatis K."/>
            <person name="Ivanova N."/>
            <person name="Ovchinnikova G."/>
            <person name="Saunders E."/>
            <person name="Brettin T."/>
            <person name="Detter J.C."/>
            <person name="Han C."/>
            <person name="Larimer F."/>
            <person name="Land M."/>
            <person name="Hauser L."/>
            <person name="Markowitz V."/>
            <person name="Cheng J.-F."/>
            <person name="Hugenholtz P."/>
            <person name="Woyke T."/>
            <person name="Wu D."/>
            <person name="Jando M."/>
            <person name="Schneider S."/>
            <person name="Goeker M."/>
            <person name="Klenk H.-P."/>
            <person name="Eisen J.A."/>
        </authorList>
    </citation>
    <scope>NUCLEOTIDE SEQUENCE [LARGE SCALE GENOMIC DNA]</scope>
    <source>
        <strain evidence="2">ATCC 25592 / DSM 43247 / BCRC 13721 / JCM 3198 / KCTC 3076 / NBRC 16047 / NCTC 10667</strain>
    </source>
</reference>
<protein>
    <submittedName>
        <fullName evidence="1">Uncharacterized protein</fullName>
    </submittedName>
</protein>
<proteinExistence type="predicted"/>
<dbReference type="Proteomes" id="UP000001219">
    <property type="component" value="Chromosome"/>
</dbReference>
<dbReference type="RefSeq" id="WP_012832459.1">
    <property type="nucleotide sequence ID" value="NC_013441.1"/>
</dbReference>
<dbReference type="KEGG" id="gbr:Gbro_0541"/>
<dbReference type="AlphaFoldDB" id="D0LEF3"/>